<evidence type="ECO:0000256" key="4">
    <source>
        <dbReference type="ARBA" id="ARBA00022801"/>
    </source>
</evidence>
<keyword evidence="1" id="KW-0819">tRNA processing</keyword>
<protein>
    <submittedName>
        <fullName evidence="6">Ribonuclease P protein component</fullName>
    </submittedName>
</protein>
<keyword evidence="4" id="KW-0378">Hydrolase</keyword>
<evidence type="ECO:0000256" key="1">
    <source>
        <dbReference type="ARBA" id="ARBA00022694"/>
    </source>
</evidence>
<name>A0A8S4C1G8_9ACAR</name>
<evidence type="ECO:0000313" key="7">
    <source>
        <dbReference type="Proteomes" id="UP000837675"/>
    </source>
</evidence>
<dbReference type="PANTHER" id="PTHR33992">
    <property type="entry name" value="RIBONUCLEASE P PROTEIN COMPONENT"/>
    <property type="match status" value="1"/>
</dbReference>
<dbReference type="NCBIfam" id="TIGR00188">
    <property type="entry name" value="rnpA"/>
    <property type="match status" value="1"/>
</dbReference>
<organism evidence="6 7">
    <name type="scientific">Hyalomma marginatum</name>
    <dbReference type="NCBI Taxonomy" id="34627"/>
    <lineage>
        <taxon>Eukaryota</taxon>
        <taxon>Metazoa</taxon>
        <taxon>Ecdysozoa</taxon>
        <taxon>Arthropoda</taxon>
        <taxon>Chelicerata</taxon>
        <taxon>Arachnida</taxon>
        <taxon>Acari</taxon>
        <taxon>Parasitiformes</taxon>
        <taxon>Ixodida</taxon>
        <taxon>Ixodoidea</taxon>
        <taxon>Ixodidae</taxon>
        <taxon>Hyalomminae</taxon>
        <taxon>Hyalomma</taxon>
    </lineage>
</organism>
<evidence type="ECO:0000313" key="6">
    <source>
        <dbReference type="EMBL" id="CAG7593849.1"/>
    </source>
</evidence>
<dbReference type="InterPro" id="IPR000100">
    <property type="entry name" value="RNase_P"/>
</dbReference>
<gene>
    <name evidence="6" type="ORF">MHYMCMPASI_00717</name>
</gene>
<dbReference type="Proteomes" id="UP000837675">
    <property type="component" value="Unassembled WGS sequence"/>
</dbReference>
<keyword evidence="2" id="KW-0540">Nuclease</keyword>
<keyword evidence="3" id="KW-0255">Endonuclease</keyword>
<dbReference type="InterPro" id="IPR014721">
    <property type="entry name" value="Ribsml_uS5_D2-typ_fold_subgr"/>
</dbReference>
<evidence type="ECO:0000256" key="5">
    <source>
        <dbReference type="ARBA" id="ARBA00022884"/>
    </source>
</evidence>
<dbReference type="SUPFAM" id="SSF54211">
    <property type="entry name" value="Ribosomal protein S5 domain 2-like"/>
    <property type="match status" value="1"/>
</dbReference>
<dbReference type="AlphaFoldDB" id="A0A8S4C1G8"/>
<keyword evidence="7" id="KW-1185">Reference proteome</keyword>
<accession>A0A8S4C1G8</accession>
<reference evidence="6" key="1">
    <citation type="submission" date="2021-06" db="EMBL/GenBank/DDBJ databases">
        <authorList>
            <person name="Nardi T."/>
            <person name="Nardi T."/>
        </authorList>
    </citation>
    <scope>NUCLEOTIDE SEQUENCE</scope>
</reference>
<dbReference type="GO" id="GO:0004526">
    <property type="term" value="F:ribonuclease P activity"/>
    <property type="evidence" value="ECO:0007669"/>
    <property type="project" value="InterPro"/>
</dbReference>
<dbReference type="Pfam" id="PF00825">
    <property type="entry name" value="Ribonuclease_P"/>
    <property type="match status" value="1"/>
</dbReference>
<evidence type="ECO:0000256" key="3">
    <source>
        <dbReference type="ARBA" id="ARBA00022759"/>
    </source>
</evidence>
<dbReference type="GO" id="GO:0030677">
    <property type="term" value="C:ribonuclease P complex"/>
    <property type="evidence" value="ECO:0007669"/>
    <property type="project" value="TreeGrafter"/>
</dbReference>
<dbReference type="EMBL" id="CAJVAF010000300">
    <property type="protein sequence ID" value="CAG7593849.1"/>
    <property type="molecule type" value="Genomic_DNA"/>
</dbReference>
<feature type="non-terminal residue" evidence="6">
    <location>
        <position position="1"/>
    </location>
</feature>
<dbReference type="GO" id="GO:0042781">
    <property type="term" value="F:3'-tRNA processing endoribonuclease activity"/>
    <property type="evidence" value="ECO:0007669"/>
    <property type="project" value="TreeGrafter"/>
</dbReference>
<keyword evidence="5" id="KW-0694">RNA-binding</keyword>
<sequence>VTFSIKRLKKSLDFKKITNDGLKVYSSSFLLFYTPNYEDLKTLKVGFTASRRIGGAVQRNRCKRLMKSLIADVLSKNITLPFQCVMVAKPGILLTPYRKLEEEMLFCTKKMEKYIASFDTYTQKIA</sequence>
<comment type="caution">
    <text evidence="6">The sequence shown here is derived from an EMBL/GenBank/DDBJ whole genome shotgun (WGS) entry which is preliminary data.</text>
</comment>
<dbReference type="GO" id="GO:0000049">
    <property type="term" value="F:tRNA binding"/>
    <property type="evidence" value="ECO:0007669"/>
    <property type="project" value="InterPro"/>
</dbReference>
<dbReference type="HAMAP" id="MF_00227">
    <property type="entry name" value="RNase_P"/>
    <property type="match status" value="1"/>
</dbReference>
<evidence type="ECO:0000256" key="2">
    <source>
        <dbReference type="ARBA" id="ARBA00022722"/>
    </source>
</evidence>
<proteinExistence type="inferred from homology"/>
<dbReference type="PANTHER" id="PTHR33992:SF1">
    <property type="entry name" value="RIBONUCLEASE P PROTEIN COMPONENT"/>
    <property type="match status" value="1"/>
</dbReference>
<dbReference type="Gene3D" id="3.30.230.10">
    <property type="match status" value="1"/>
</dbReference>
<dbReference type="InterPro" id="IPR020568">
    <property type="entry name" value="Ribosomal_Su5_D2-typ_SF"/>
</dbReference>